<evidence type="ECO:0000313" key="3">
    <source>
        <dbReference type="WBParaSite" id="TASK_0000875501-mRNA-1"/>
    </source>
</evidence>
<dbReference type="EMBL" id="UYRS01018883">
    <property type="protein sequence ID" value="VDK40971.1"/>
    <property type="molecule type" value="Genomic_DNA"/>
</dbReference>
<name>A0A0R3WDB9_TAEAS</name>
<dbReference type="AlphaFoldDB" id="A0A0R3WDB9"/>
<reference evidence="3" key="1">
    <citation type="submission" date="2017-02" db="UniProtKB">
        <authorList>
            <consortium name="WormBaseParasite"/>
        </authorList>
    </citation>
    <scope>IDENTIFICATION</scope>
</reference>
<protein>
    <submittedName>
        <fullName evidence="1 3">Uncharacterized protein</fullName>
    </submittedName>
</protein>
<keyword evidence="2" id="KW-1185">Reference proteome</keyword>
<gene>
    <name evidence="1" type="ORF">TASK_LOCUS8756</name>
</gene>
<dbReference type="Proteomes" id="UP000282613">
    <property type="component" value="Unassembled WGS sequence"/>
</dbReference>
<organism evidence="3">
    <name type="scientific">Taenia asiatica</name>
    <name type="common">Asian tapeworm</name>
    <dbReference type="NCBI Taxonomy" id="60517"/>
    <lineage>
        <taxon>Eukaryota</taxon>
        <taxon>Metazoa</taxon>
        <taxon>Spiralia</taxon>
        <taxon>Lophotrochozoa</taxon>
        <taxon>Platyhelminthes</taxon>
        <taxon>Cestoda</taxon>
        <taxon>Eucestoda</taxon>
        <taxon>Cyclophyllidea</taxon>
        <taxon>Taeniidae</taxon>
        <taxon>Taenia</taxon>
    </lineage>
</organism>
<evidence type="ECO:0000313" key="1">
    <source>
        <dbReference type="EMBL" id="VDK40971.1"/>
    </source>
</evidence>
<evidence type="ECO:0000313" key="2">
    <source>
        <dbReference type="Proteomes" id="UP000282613"/>
    </source>
</evidence>
<sequence length="74" mass="8491">MATEDSNLQDHVIPQRRNSLSYVTRFGSTVETVKQREVHAVTTEATQTDLDAEMTKGFLLLKQILLELTNRRML</sequence>
<dbReference type="WBParaSite" id="TASK_0000875501-mRNA-1">
    <property type="protein sequence ID" value="TASK_0000875501-mRNA-1"/>
    <property type="gene ID" value="TASK_0000875501"/>
</dbReference>
<reference evidence="1 2" key="2">
    <citation type="submission" date="2018-11" db="EMBL/GenBank/DDBJ databases">
        <authorList>
            <consortium name="Pathogen Informatics"/>
        </authorList>
    </citation>
    <scope>NUCLEOTIDE SEQUENCE [LARGE SCALE GENOMIC DNA]</scope>
</reference>
<accession>A0A0R3WDB9</accession>
<proteinExistence type="predicted"/>